<dbReference type="InterPro" id="IPR000262">
    <property type="entry name" value="FMN-dep_DH"/>
</dbReference>
<dbReference type="InterPro" id="IPR013785">
    <property type="entry name" value="Aldolase_TIM"/>
</dbReference>
<feature type="domain" description="FMN hydroxy acid dehydrogenase" evidence="6">
    <location>
        <begin position="6"/>
        <end position="362"/>
    </location>
</feature>
<evidence type="ECO:0000256" key="1">
    <source>
        <dbReference type="ARBA" id="ARBA00001917"/>
    </source>
</evidence>
<evidence type="ECO:0000256" key="4">
    <source>
        <dbReference type="ARBA" id="ARBA00023002"/>
    </source>
</evidence>
<comment type="caution">
    <text evidence="7">The sequence shown here is derived from an EMBL/GenBank/DDBJ whole genome shotgun (WGS) entry which is preliminary data.</text>
</comment>
<dbReference type="InterPro" id="IPR012133">
    <property type="entry name" value="Alpha-hydoxy_acid_DH_FMN"/>
</dbReference>
<dbReference type="PIRSF" id="PIRSF000138">
    <property type="entry name" value="Al-hdrx_acd_dh"/>
    <property type="match status" value="1"/>
</dbReference>
<evidence type="ECO:0000313" key="8">
    <source>
        <dbReference type="Proteomes" id="UP001198571"/>
    </source>
</evidence>
<evidence type="ECO:0000256" key="2">
    <source>
        <dbReference type="ARBA" id="ARBA00022630"/>
    </source>
</evidence>
<dbReference type="Pfam" id="PF01070">
    <property type="entry name" value="FMN_dh"/>
    <property type="match status" value="1"/>
</dbReference>
<reference evidence="7 8" key="1">
    <citation type="submission" date="2020-07" db="EMBL/GenBank/DDBJ databases">
        <title>Pseudogemmobacter sp. nov., isolated from poultry manure in Taiwan.</title>
        <authorList>
            <person name="Lin S.-Y."/>
            <person name="Tang Y.-S."/>
            <person name="Young C.-C."/>
        </authorList>
    </citation>
    <scope>NUCLEOTIDE SEQUENCE [LARGE SCALE GENOMIC DNA]</scope>
    <source>
        <strain evidence="7 8">CC-YST710</strain>
    </source>
</reference>
<evidence type="ECO:0000259" key="6">
    <source>
        <dbReference type="PROSITE" id="PS51349"/>
    </source>
</evidence>
<evidence type="ECO:0000256" key="3">
    <source>
        <dbReference type="ARBA" id="ARBA00022643"/>
    </source>
</evidence>
<keyword evidence="4" id="KW-0560">Oxidoreductase</keyword>
<accession>A0ABS8CM55</accession>
<proteinExistence type="inferred from homology"/>
<keyword evidence="2" id="KW-0285">Flavoprotein</keyword>
<evidence type="ECO:0000313" key="7">
    <source>
        <dbReference type="EMBL" id="MCB5410248.1"/>
    </source>
</evidence>
<dbReference type="SUPFAM" id="SSF51395">
    <property type="entry name" value="FMN-linked oxidoreductases"/>
    <property type="match status" value="1"/>
</dbReference>
<dbReference type="PROSITE" id="PS51349">
    <property type="entry name" value="FMN_HYDROXY_ACID_DH_2"/>
    <property type="match status" value="1"/>
</dbReference>
<evidence type="ECO:0000256" key="5">
    <source>
        <dbReference type="ARBA" id="ARBA00024042"/>
    </source>
</evidence>
<dbReference type="CDD" id="cd02809">
    <property type="entry name" value="alpha_hydroxyacid_oxid_FMN"/>
    <property type="match status" value="1"/>
</dbReference>
<keyword evidence="3" id="KW-0288">FMN</keyword>
<keyword evidence="8" id="KW-1185">Reference proteome</keyword>
<gene>
    <name evidence="7" type="ORF">H0485_09585</name>
</gene>
<dbReference type="Gene3D" id="3.20.20.70">
    <property type="entry name" value="Aldolase class I"/>
    <property type="match status" value="1"/>
</dbReference>
<dbReference type="PANTHER" id="PTHR10578:SF107">
    <property type="entry name" value="2-HYDROXYACID OXIDASE 1"/>
    <property type="match status" value="1"/>
</dbReference>
<comment type="similarity">
    <text evidence="5">Belongs to the FMN-dependent alpha-hydroxy acid dehydrogenase family.</text>
</comment>
<dbReference type="InterPro" id="IPR037396">
    <property type="entry name" value="FMN_HAD"/>
</dbReference>
<organism evidence="7 8">
    <name type="scientific">Pseudogemmobacter faecipullorum</name>
    <dbReference type="NCBI Taxonomy" id="2755041"/>
    <lineage>
        <taxon>Bacteria</taxon>
        <taxon>Pseudomonadati</taxon>
        <taxon>Pseudomonadota</taxon>
        <taxon>Alphaproteobacteria</taxon>
        <taxon>Rhodobacterales</taxon>
        <taxon>Paracoccaceae</taxon>
        <taxon>Pseudogemmobacter</taxon>
    </lineage>
</organism>
<sequence length="362" mass="37840">MRAAFEIPPDVVALCDYERLAGARLDPMVGAWLEGGAADGLSHAANLSAWGQIALEGRLLADLRGASTALSLLGMELAHPLLLAPVAYHHLAHPGGEAETALGAAAGEAVFSFSTLASTPLAEFGAEARGPWWFQLYWQHRREDSLALIRAAEAAGAGAILLTADAAVKLRNTEARIGFRLPEGVRAVNIAGFAQAPVREQPGRSPAFLGALETAPRWQDIAWLRGATRLPLILKGVSSPRDALLAAEAGFDAIVVSNHGGRALDTLPATARLLPRIADALQGRLPILADGGIRRGSDVVKALALGATAVMIGRPQLHALSVGGARGVAHMLSILRAELEVAMAQTGCASLKAISPDLIWRD</sequence>
<dbReference type="EMBL" id="JACDXX010000007">
    <property type="protein sequence ID" value="MCB5410248.1"/>
    <property type="molecule type" value="Genomic_DNA"/>
</dbReference>
<name>A0ABS8CM55_9RHOB</name>
<dbReference type="PANTHER" id="PTHR10578">
    <property type="entry name" value="S -2-HYDROXY-ACID OXIDASE-RELATED"/>
    <property type="match status" value="1"/>
</dbReference>
<comment type="cofactor">
    <cofactor evidence="1">
        <name>FMN</name>
        <dbReference type="ChEBI" id="CHEBI:58210"/>
    </cofactor>
</comment>
<dbReference type="RefSeq" id="WP_226935150.1">
    <property type="nucleotide sequence ID" value="NZ_JACDXX010000007.1"/>
</dbReference>
<dbReference type="Proteomes" id="UP001198571">
    <property type="component" value="Unassembled WGS sequence"/>
</dbReference>
<protein>
    <submittedName>
        <fullName evidence="7">Alpha-hydroxy-acid oxidizing protein</fullName>
    </submittedName>
</protein>